<dbReference type="KEGG" id="mpaf:R5R33_12230"/>
<gene>
    <name evidence="4" type="ORF">R5R33_12230</name>
</gene>
<keyword evidence="5" id="KW-1185">Reference proteome</keyword>
<evidence type="ECO:0000256" key="2">
    <source>
        <dbReference type="ARBA" id="ARBA00023315"/>
    </source>
</evidence>
<feature type="domain" description="N-acetyltransferase" evidence="3">
    <location>
        <begin position="5"/>
        <end position="208"/>
    </location>
</feature>
<dbReference type="Pfam" id="PF00583">
    <property type="entry name" value="Acetyltransf_1"/>
    <property type="match status" value="1"/>
</dbReference>
<protein>
    <submittedName>
        <fullName evidence="4">GNAT family N-acetyltransferase</fullName>
    </submittedName>
</protein>
<proteinExistence type="predicted"/>
<sequence length="209" mass="23138">MHPIARFRPATPEDVDAVVPLIYSSGPDAFNYVFCVPQKASAQDFLRAAFLGGDTQFGWRNHSVVELDGCVVGVGAAWGAEQTLRFSLQAVRRFWRIYGWRHVLGVLVRGLRTESVIRPPRPGCLYVAHLGVAPEYRSQGLGHALLHWFAERGRAAYRTLALDVAVTNSRAQALYEKLGFRVCAERPSTLSNAHGFVPGASYMERPNAN</sequence>
<dbReference type="GO" id="GO:0016747">
    <property type="term" value="F:acyltransferase activity, transferring groups other than amino-acyl groups"/>
    <property type="evidence" value="ECO:0007669"/>
    <property type="project" value="InterPro"/>
</dbReference>
<dbReference type="PROSITE" id="PS51186">
    <property type="entry name" value="GNAT"/>
    <property type="match status" value="1"/>
</dbReference>
<evidence type="ECO:0000313" key="5">
    <source>
        <dbReference type="Proteomes" id="UP001302477"/>
    </source>
</evidence>
<organism evidence="4 5">
    <name type="scientific">Microbulbifer pacificus</name>
    <dbReference type="NCBI Taxonomy" id="407164"/>
    <lineage>
        <taxon>Bacteria</taxon>
        <taxon>Pseudomonadati</taxon>
        <taxon>Pseudomonadota</taxon>
        <taxon>Gammaproteobacteria</taxon>
        <taxon>Cellvibrionales</taxon>
        <taxon>Microbulbiferaceae</taxon>
        <taxon>Microbulbifer</taxon>
    </lineage>
</organism>
<dbReference type="InterPro" id="IPR000182">
    <property type="entry name" value="GNAT_dom"/>
</dbReference>
<dbReference type="Gene3D" id="3.40.630.30">
    <property type="match status" value="1"/>
</dbReference>
<dbReference type="Proteomes" id="UP001302477">
    <property type="component" value="Chromosome"/>
</dbReference>
<dbReference type="InterPro" id="IPR050680">
    <property type="entry name" value="YpeA/RimI_acetyltransf"/>
</dbReference>
<name>A0AAU0MV63_9GAMM</name>
<reference evidence="4 5" key="1">
    <citation type="submission" date="2023-10" db="EMBL/GenBank/DDBJ databases">
        <title>Description of Microbulbifer bruguierae sp. nov., isolated from the sediments of mangrove plant Bruguiera sexangula and comparative genomic analyses of the genus Microbulbifer.</title>
        <authorList>
            <person name="Long M."/>
        </authorList>
    </citation>
    <scope>NUCLEOTIDE SEQUENCE [LARGE SCALE GENOMIC DNA]</scope>
    <source>
        <strain evidence="4 5">SPO729</strain>
    </source>
</reference>
<accession>A0AAU0MV63</accession>
<evidence type="ECO:0000313" key="4">
    <source>
        <dbReference type="EMBL" id="WOX04506.1"/>
    </source>
</evidence>
<dbReference type="AlphaFoldDB" id="A0AAU0MV63"/>
<dbReference type="PANTHER" id="PTHR43420">
    <property type="entry name" value="ACETYLTRANSFERASE"/>
    <property type="match status" value="1"/>
</dbReference>
<dbReference type="SUPFAM" id="SSF55729">
    <property type="entry name" value="Acyl-CoA N-acyltransferases (Nat)"/>
    <property type="match status" value="1"/>
</dbReference>
<keyword evidence="2" id="KW-0012">Acyltransferase</keyword>
<dbReference type="EMBL" id="CP137555">
    <property type="protein sequence ID" value="WOX04506.1"/>
    <property type="molecule type" value="Genomic_DNA"/>
</dbReference>
<evidence type="ECO:0000259" key="3">
    <source>
        <dbReference type="PROSITE" id="PS51186"/>
    </source>
</evidence>
<dbReference type="InterPro" id="IPR016181">
    <property type="entry name" value="Acyl_CoA_acyltransferase"/>
</dbReference>
<keyword evidence="1" id="KW-0808">Transferase</keyword>
<dbReference type="RefSeq" id="WP_318952984.1">
    <property type="nucleotide sequence ID" value="NZ_CP137555.1"/>
</dbReference>
<evidence type="ECO:0000256" key="1">
    <source>
        <dbReference type="ARBA" id="ARBA00022679"/>
    </source>
</evidence>
<dbReference type="CDD" id="cd04301">
    <property type="entry name" value="NAT_SF"/>
    <property type="match status" value="1"/>
</dbReference>
<dbReference type="PANTHER" id="PTHR43420:SF44">
    <property type="entry name" value="ACETYLTRANSFERASE YPEA"/>
    <property type="match status" value="1"/>
</dbReference>